<gene>
    <name evidence="2" type="ORF">BJ998_001398</name>
</gene>
<feature type="domain" description="N-acetyltransferase" evidence="1">
    <location>
        <begin position="1"/>
        <end position="140"/>
    </location>
</feature>
<dbReference type="Proteomes" id="UP000585638">
    <property type="component" value="Unassembled WGS sequence"/>
</dbReference>
<reference evidence="2 3" key="1">
    <citation type="submission" date="2020-08" db="EMBL/GenBank/DDBJ databases">
        <title>Sequencing the genomes of 1000 actinobacteria strains.</title>
        <authorList>
            <person name="Klenk H.-P."/>
        </authorList>
    </citation>
    <scope>NUCLEOTIDE SEQUENCE [LARGE SCALE GENOMIC DNA]</scope>
    <source>
        <strain evidence="2 3">DSM 43851</strain>
    </source>
</reference>
<dbReference type="SUPFAM" id="SSF55729">
    <property type="entry name" value="Acyl-CoA N-acyltransferases (Nat)"/>
    <property type="match status" value="1"/>
</dbReference>
<name>A0A7W9KCX6_9PSEU</name>
<keyword evidence="3" id="KW-1185">Reference proteome</keyword>
<dbReference type="Gene3D" id="3.40.630.90">
    <property type="match status" value="1"/>
</dbReference>
<dbReference type="PANTHER" id="PTHR47237:SF2">
    <property type="entry name" value="BLL4206 PROTEIN"/>
    <property type="match status" value="1"/>
</dbReference>
<comment type="caution">
    <text evidence="2">The sequence shown here is derived from an EMBL/GenBank/DDBJ whole genome shotgun (WGS) entry which is preliminary data.</text>
</comment>
<sequence length="274" mass="29551">MDTASVARLGIDDLAACLDLAADRQWPRERRKWSFLLTVGEAYGLRDRADLAGSVVLSRFGPRLAWIGMMLVAERWNRRGLGRALMRHAMDNAGAGTIALYATDAGLPLYESLGFRATGTVFTHRGRFAGAGTRTGRTRPFTGADLDAVHRLDAEVTGADRGRLLTGYLRFAGQVRVLETDGMITGYAGSWRDGETVVIGPVIAARISDAQALVVDVASTVDGPVRLDTDNVELAAWAATRGLPRSFEATTMVRGDDLPGDRSRLFTPVMQALG</sequence>
<dbReference type="InterPro" id="IPR016181">
    <property type="entry name" value="Acyl_CoA_acyltransferase"/>
</dbReference>
<protein>
    <submittedName>
        <fullName evidence="2">GNAT superfamily N-acetyltransferase</fullName>
    </submittedName>
</protein>
<dbReference type="PROSITE" id="PS51186">
    <property type="entry name" value="GNAT"/>
    <property type="match status" value="1"/>
</dbReference>
<organism evidence="2 3">
    <name type="scientific">Kutzneria kofuensis</name>
    <dbReference type="NCBI Taxonomy" id="103725"/>
    <lineage>
        <taxon>Bacteria</taxon>
        <taxon>Bacillati</taxon>
        <taxon>Actinomycetota</taxon>
        <taxon>Actinomycetes</taxon>
        <taxon>Pseudonocardiales</taxon>
        <taxon>Pseudonocardiaceae</taxon>
        <taxon>Kutzneria</taxon>
    </lineage>
</organism>
<dbReference type="Pfam" id="PF13508">
    <property type="entry name" value="Acetyltransf_7"/>
    <property type="match status" value="1"/>
</dbReference>
<dbReference type="GO" id="GO:0016747">
    <property type="term" value="F:acyltransferase activity, transferring groups other than amino-acyl groups"/>
    <property type="evidence" value="ECO:0007669"/>
    <property type="project" value="InterPro"/>
</dbReference>
<dbReference type="PANTHER" id="PTHR47237">
    <property type="entry name" value="SLL0310 PROTEIN"/>
    <property type="match status" value="1"/>
</dbReference>
<proteinExistence type="predicted"/>
<keyword evidence="2" id="KW-0808">Transferase</keyword>
<evidence type="ECO:0000313" key="2">
    <source>
        <dbReference type="EMBL" id="MBB5890202.1"/>
    </source>
</evidence>
<dbReference type="Pfam" id="PF18014">
    <property type="entry name" value="Acetyltransf_18"/>
    <property type="match status" value="1"/>
</dbReference>
<dbReference type="InterPro" id="IPR041496">
    <property type="entry name" value="YitH/HolE_GNAT"/>
</dbReference>
<evidence type="ECO:0000313" key="3">
    <source>
        <dbReference type="Proteomes" id="UP000585638"/>
    </source>
</evidence>
<dbReference type="CDD" id="cd04301">
    <property type="entry name" value="NAT_SF"/>
    <property type="match status" value="1"/>
</dbReference>
<dbReference type="Gene3D" id="3.40.630.30">
    <property type="match status" value="1"/>
</dbReference>
<evidence type="ECO:0000259" key="1">
    <source>
        <dbReference type="PROSITE" id="PS51186"/>
    </source>
</evidence>
<accession>A0A7W9KCX6</accession>
<dbReference type="EMBL" id="JACHIR010000001">
    <property type="protein sequence ID" value="MBB5890202.1"/>
    <property type="molecule type" value="Genomic_DNA"/>
</dbReference>
<dbReference type="RefSeq" id="WP_184859519.1">
    <property type="nucleotide sequence ID" value="NZ_BAAAWY010000025.1"/>
</dbReference>
<dbReference type="InterPro" id="IPR052729">
    <property type="entry name" value="Acyl/Acetyltrans_Enzymes"/>
</dbReference>
<dbReference type="AlphaFoldDB" id="A0A7W9KCX6"/>
<dbReference type="InterPro" id="IPR000182">
    <property type="entry name" value="GNAT_dom"/>
</dbReference>